<sequence length="1474" mass="164199">MATSQDRGPDRTSRRLSRKRRNSAREARGMSLDVPERFRDGDDAQEDVTAPKRNNTMSMNQSLFSMIARAGQQSQTDLGTMAEVDSGDSDDGGGKRKTYRNLDGAARLSRLSSANDFQSAEQDADDKTEKGKHRRTLSENKYLRNLPKLKLSSRKEGQAQGRTSNRSDQNQMSSSQFLPPKPSPDDLASPPPSSATPTKTKTKTKDKDKKDIGAGENMAVDKAQASGRKSRHGSSAGLAKSKTPVTLAQRIQQIFEFEEVEEVISEYACWLLQSILLQGYMYVTQKHICFYAYIPKKHHDVSKTGYLSKRGRSKFNRYWFVLKGDVLGYYTNPAELYYPRNRINLQYAISAEVIDPSSANTKKGEEETSFAITTDERRYLFKADSAASAKEWTRAIQKVIFRTHNEGGSVKICLPIGNVIEIEESKMLDLAQTVRVRVVDNDETFAIDEYFFSFFNKGQDALNVLRIMINDNEHHQALQQQGGDGEASIPVATPTISTETPHIHENVRATLSPLPAPHAGRTSISDVSARSSNDANRKSWDVRRSMDAGRGFRRTSQEVRRPSHEVRRSFSNRGRQGDRTPGIVGGGGSGEGGGSQSRQSPGAADSESAFDPGTESSVAIQSMDESGASASQILDRSDVFRGPVNTPLHKVDTHTRHSQDTARSTQPKSANRSKRPQTPTGAPEFEDDTDNSAQPRLSGSSSALQDLASYPLQKASGLAGFLRTRSKKISNLLTGGESMGYYEKVSGMLAGGRKHYNTAEGLETGDQIHGFEDDEDAAKAAENFRDHFAFPETEVLQSSFFASLQRLVPNYGKIYISGRYFCFRSLMPISKTKIILPMRDIENVNKEKGFRLGYHGLTVAIKGHEELFFEFSKAEYRDECAIMVLRVLENTKYLQEEDSSSSGVDSDDEAAKAEHDLLQQAREHTDTDKPANISDIVRAADHDRIPLIFDDPLASFVDFKPSEPLTIVCLTIGSRGDVQPYIALCKELLKEGHKPRIATHAEFEPWVRKHGIDFAVVDGNPAELMRICVEHGMFTYGFMKEANAKFRGWLDDVCSSSWRACQGADVLIESPSTMAGIHIAEALEIPYFRAFTMPWTQTRAYPHAFTVTEKKMGGTYNNYTYTVFDKVFWTAIANQVNKWRRRELGLQATNQHKMQANLRPFLYNFSPHVVPPPLDWPDWVRVTGYWFLDESEMYEPPKELMAFIEEARRDGKKLVYVGFGSIVIDDPAALTKTVVDSVLKADVRCVLSKGWSDRLMDPTTKDASKPEIPLPQEIFQIQSAPHDWLFRQMDAAVHHGGSGTTGASLRAGIPTIIKPFFGDQFFFAQRVEDMGVGVWLKKVNTSVFSRALWEVTNSQRMIVKAKVLGQKIRKDNGTQTAIQTIYRELDRAKTLIKKQAKQPGDEGDATDEEIEADWTLVEEGEEMDAVAKHMAEQAAMGGIQQDASRTGGGSLVLGSMVLKGGGGMRRTSESVQRE</sequence>
<name>A0ACB6F2X4_9PLEO</name>
<reference evidence="1 2" key="1">
    <citation type="journal article" date="2019" name="bioRxiv">
        <title>Genomics, evolutionary history and diagnostics of the Alternaria alternata species group including apple and Asian pear pathotypes.</title>
        <authorList>
            <person name="Armitage A.D."/>
            <person name="Cockerton H.M."/>
            <person name="Sreenivasaprasad S."/>
            <person name="Woodhall J.W."/>
            <person name="Lane C.R."/>
            <person name="Harrison R.J."/>
            <person name="Clarkson J.P."/>
        </authorList>
    </citation>
    <scope>NUCLEOTIDE SEQUENCE [LARGE SCALE GENOMIC DNA]</scope>
    <source>
        <strain evidence="1 2">FERA 650</strain>
    </source>
</reference>
<evidence type="ECO:0000313" key="1">
    <source>
        <dbReference type="EMBL" id="KAB2098786.1"/>
    </source>
</evidence>
<accession>A0ACB6F2X4</accession>
<protein>
    <submittedName>
        <fullName evidence="1">Sterol 3-beta-glucosyltransferase</fullName>
    </submittedName>
</protein>
<proteinExistence type="predicted"/>
<evidence type="ECO:0000313" key="2">
    <source>
        <dbReference type="Proteomes" id="UP000293547"/>
    </source>
</evidence>
<gene>
    <name evidence="1" type="ORF">AG0111_0g13015</name>
</gene>
<organism evidence="1 2">
    <name type="scientific">Alternaria gaisen</name>
    <dbReference type="NCBI Taxonomy" id="167740"/>
    <lineage>
        <taxon>Eukaryota</taxon>
        <taxon>Fungi</taxon>
        <taxon>Dikarya</taxon>
        <taxon>Ascomycota</taxon>
        <taxon>Pezizomycotina</taxon>
        <taxon>Dothideomycetes</taxon>
        <taxon>Pleosporomycetidae</taxon>
        <taxon>Pleosporales</taxon>
        <taxon>Pleosporineae</taxon>
        <taxon>Pleosporaceae</taxon>
        <taxon>Alternaria</taxon>
        <taxon>Alternaria sect. Alternaria</taxon>
    </lineage>
</organism>
<dbReference type="EMBL" id="PDWZ02000022">
    <property type="protein sequence ID" value="KAB2098786.1"/>
    <property type="molecule type" value="Genomic_DNA"/>
</dbReference>
<comment type="caution">
    <text evidence="1">The sequence shown here is derived from an EMBL/GenBank/DDBJ whole genome shotgun (WGS) entry which is preliminary data.</text>
</comment>
<keyword evidence="2" id="KW-1185">Reference proteome</keyword>
<dbReference type="Proteomes" id="UP000293547">
    <property type="component" value="Unassembled WGS sequence"/>
</dbReference>